<gene>
    <name evidence="1" type="ORF">LCGC14_0959990</name>
</gene>
<reference evidence="1" key="1">
    <citation type="journal article" date="2015" name="Nature">
        <title>Complex archaea that bridge the gap between prokaryotes and eukaryotes.</title>
        <authorList>
            <person name="Spang A."/>
            <person name="Saw J.H."/>
            <person name="Jorgensen S.L."/>
            <person name="Zaremba-Niedzwiedzka K."/>
            <person name="Martijn J."/>
            <person name="Lind A.E."/>
            <person name="van Eijk R."/>
            <person name="Schleper C."/>
            <person name="Guy L."/>
            <person name="Ettema T.J."/>
        </authorList>
    </citation>
    <scope>NUCLEOTIDE SEQUENCE</scope>
</reference>
<accession>A0A0F9NER7</accession>
<organism evidence="1">
    <name type="scientific">marine sediment metagenome</name>
    <dbReference type="NCBI Taxonomy" id="412755"/>
    <lineage>
        <taxon>unclassified sequences</taxon>
        <taxon>metagenomes</taxon>
        <taxon>ecological metagenomes</taxon>
    </lineage>
</organism>
<comment type="caution">
    <text evidence="1">The sequence shown here is derived from an EMBL/GenBank/DDBJ whole genome shotgun (WGS) entry which is preliminary data.</text>
</comment>
<sequence length="283" mass="33257">MILAGDYVKIKNKENYEGLIGKVLAFRGVSYEVYLLESKKTIPCSENELQKIPKDKFKKQKRDELSEKLENLIKKFEPDDKYEEQIKTAYENLRLFRDKYPFSKYPQRINDLTPKDLYRNLSNEMGEFSYWIEYKLKGLGDLNLYATVYQNASQQVDDFKELLHDVVDDKISLTDKIDAKWEKISGMGGDKILVKKIVCSFNDKLIPIFNTKHLEHFFNCVIGKEGYPGDYDGKSLGEKYEFLMNKLMKLKNSVPKTKDWENVRFSLFLYANFPPPGKVKWVK</sequence>
<name>A0A0F9NER7_9ZZZZ</name>
<protein>
    <submittedName>
        <fullName evidence="1">Uncharacterized protein</fullName>
    </submittedName>
</protein>
<proteinExistence type="predicted"/>
<dbReference type="AlphaFoldDB" id="A0A0F9NER7"/>
<dbReference type="EMBL" id="LAZR01003467">
    <property type="protein sequence ID" value="KKN18025.1"/>
    <property type="molecule type" value="Genomic_DNA"/>
</dbReference>
<evidence type="ECO:0000313" key="1">
    <source>
        <dbReference type="EMBL" id="KKN18025.1"/>
    </source>
</evidence>